<protein>
    <submittedName>
        <fullName evidence="2">Uncharacterized protein</fullName>
    </submittedName>
</protein>
<sequence>MKKIVTCLVLIICSVGFAQVGIGTNNPNPSAALDITSRNKALLYPRVANTAAVVAPVNGMMIYDISSGCVKGFENGNWTNCLSNGASIESSTNGTAIVRSYNCNIGSVGVLTRGVVVGGVTQIIEADVTQPGSYSISAVANGVLFIGSGTLVTTGLQNIVLTAAGTPTATGSNTFTLNTTPNCNFSRTTF</sequence>
<gene>
    <name evidence="2" type="ORF">FLB_10620</name>
</gene>
<evidence type="ECO:0000313" key="3">
    <source>
        <dbReference type="Proteomes" id="UP000093807"/>
    </source>
</evidence>
<comment type="caution">
    <text evidence="2">The sequence shown here is derived from an EMBL/GenBank/DDBJ whole genome shotgun (WGS) entry which is preliminary data.</text>
</comment>
<dbReference type="OrthoDB" id="1145223at2"/>
<dbReference type="AlphaFoldDB" id="A0A199XSC3"/>
<evidence type="ECO:0000313" key="2">
    <source>
        <dbReference type="EMBL" id="OAZ04545.1"/>
    </source>
</evidence>
<feature type="signal peptide" evidence="1">
    <location>
        <begin position="1"/>
        <end position="18"/>
    </location>
</feature>
<feature type="chain" id="PRO_5008286887" evidence="1">
    <location>
        <begin position="19"/>
        <end position="190"/>
    </location>
</feature>
<organism evidence="2 3">
    <name type="scientific">Flavobacterium succinicans</name>
    <dbReference type="NCBI Taxonomy" id="29536"/>
    <lineage>
        <taxon>Bacteria</taxon>
        <taxon>Pseudomonadati</taxon>
        <taxon>Bacteroidota</taxon>
        <taxon>Flavobacteriia</taxon>
        <taxon>Flavobacteriales</taxon>
        <taxon>Flavobacteriaceae</taxon>
        <taxon>Flavobacterium</taxon>
    </lineage>
</organism>
<dbReference type="RefSeq" id="WP_157490543.1">
    <property type="nucleotide sequence ID" value="NZ_JMTM01000021.1"/>
</dbReference>
<dbReference type="Proteomes" id="UP000093807">
    <property type="component" value="Unassembled WGS sequence"/>
</dbReference>
<keyword evidence="3" id="KW-1185">Reference proteome</keyword>
<evidence type="ECO:0000256" key="1">
    <source>
        <dbReference type="SAM" id="SignalP"/>
    </source>
</evidence>
<accession>A0A199XSC3</accession>
<reference evidence="2 3" key="1">
    <citation type="submission" date="2016-06" db="EMBL/GenBank/DDBJ databases">
        <title>Draft genome sequence of Flavobacterium succinicans strain DD5b.</title>
        <authorList>
            <person name="Poehlein A."/>
            <person name="Daniel R."/>
            <person name="Simeonova D.D."/>
        </authorList>
    </citation>
    <scope>NUCLEOTIDE SEQUENCE [LARGE SCALE GENOMIC DNA]</scope>
    <source>
        <strain evidence="2 3">DD5b</strain>
    </source>
</reference>
<dbReference type="EMBL" id="JMTM01000021">
    <property type="protein sequence ID" value="OAZ04545.1"/>
    <property type="molecule type" value="Genomic_DNA"/>
</dbReference>
<proteinExistence type="predicted"/>
<dbReference type="PATRIC" id="fig|29536.5.peg.1110"/>
<name>A0A199XSC3_9FLAO</name>
<keyword evidence="1" id="KW-0732">Signal</keyword>